<comment type="caution">
    <text evidence="1">The sequence shown here is derived from an EMBL/GenBank/DDBJ whole genome shotgun (WGS) entry which is preliminary data.</text>
</comment>
<organism evidence="1 2">
    <name type="scientific">Noviherbaspirillum saxi</name>
    <dbReference type="NCBI Taxonomy" id="2320863"/>
    <lineage>
        <taxon>Bacteria</taxon>
        <taxon>Pseudomonadati</taxon>
        <taxon>Pseudomonadota</taxon>
        <taxon>Betaproteobacteria</taxon>
        <taxon>Burkholderiales</taxon>
        <taxon>Oxalobacteraceae</taxon>
        <taxon>Noviherbaspirillum</taxon>
    </lineage>
</organism>
<dbReference type="EMBL" id="QYUO01000001">
    <property type="protein sequence ID" value="RJF99072.1"/>
    <property type="molecule type" value="Genomic_DNA"/>
</dbReference>
<name>A0A3A3FSC9_9BURK</name>
<evidence type="ECO:0000313" key="1">
    <source>
        <dbReference type="EMBL" id="RJF99072.1"/>
    </source>
</evidence>
<keyword evidence="2" id="KW-1185">Reference proteome</keyword>
<gene>
    <name evidence="1" type="ORF">D3871_11510</name>
</gene>
<dbReference type="Proteomes" id="UP000265955">
    <property type="component" value="Unassembled WGS sequence"/>
</dbReference>
<protein>
    <submittedName>
        <fullName evidence="1">Uncharacterized protein</fullName>
    </submittedName>
</protein>
<proteinExistence type="predicted"/>
<accession>A0A3A3FSC9</accession>
<dbReference type="AlphaFoldDB" id="A0A3A3FSC9"/>
<sequence>MVGAMSGYYESEWEEQTAWESLSRLVYDHFTGYSHEDGWLLLRDLSSPTLIFRAARELIDAVANWAA</sequence>
<evidence type="ECO:0000313" key="2">
    <source>
        <dbReference type="Proteomes" id="UP000265955"/>
    </source>
</evidence>
<reference evidence="2" key="1">
    <citation type="submission" date="2018-09" db="EMBL/GenBank/DDBJ databases">
        <authorList>
            <person name="Zhu H."/>
        </authorList>
    </citation>
    <scope>NUCLEOTIDE SEQUENCE [LARGE SCALE GENOMIC DNA]</scope>
    <source>
        <strain evidence="2">K1R23-30</strain>
    </source>
</reference>